<dbReference type="Proteomes" id="UP000324800">
    <property type="component" value="Unassembled WGS sequence"/>
</dbReference>
<dbReference type="AlphaFoldDB" id="A0A5J4WYB0"/>
<evidence type="ECO:0000256" key="1">
    <source>
        <dbReference type="SAM" id="MobiDB-lite"/>
    </source>
</evidence>
<reference evidence="3 4" key="1">
    <citation type="submission" date="2019-03" db="EMBL/GenBank/DDBJ databases">
        <title>Single cell metagenomics reveals metabolic interactions within the superorganism composed of flagellate Streblomastix strix and complex community of Bacteroidetes bacteria on its surface.</title>
        <authorList>
            <person name="Treitli S.C."/>
            <person name="Kolisko M."/>
            <person name="Husnik F."/>
            <person name="Keeling P."/>
            <person name="Hampl V."/>
        </authorList>
    </citation>
    <scope>NUCLEOTIDE SEQUENCE [LARGE SCALE GENOMIC DNA]</scope>
    <source>
        <strain evidence="3">ST1C</strain>
    </source>
</reference>
<dbReference type="Gene3D" id="2.30.230.10">
    <property type="entry name" value="Lipovitellin, beta-sheet shell regions, chain A"/>
    <property type="match status" value="1"/>
</dbReference>
<protein>
    <submittedName>
        <fullName evidence="3">Uncharacterized protein</fullName>
    </submittedName>
</protein>
<sequence>MLIIVLLALFQLSLSIEYNKGEKFAYDFTSQVVTVSQGNDGQKTGLRSNAHQSTQEINTTAEFRVLLTSSVGSFLEMKVSNLRIKMSSEEDSSDVEPGEQLDALFGNPVYFTHKQDGSILDVSISNDEDDSITAIKMGVLNSLRTVEGDGKTDKYQSSVLDAHGRHIERFQLEKKAGGEMLISSSYNQDDFNNFADPAIDPTQIQLSSQNRRLINNERITSSEQSQTVTLNPKNRRQSNDDTEVIDPIPEFFIVSDGISKLNNKRTLSSNDDEQEFPYSSVEEFMRQNQNLKLVNYLQNSFYEERERIKKQQSRFTQLSEKRQQNDMSCTPELTACYSYKNSWQVGGNDFGLRLTASAAVGMMKGCSLNTSSSYLAGADVKLEGLILGKTVTAADAFAEYGEINGVAKRNQVKVDVIGKNIFSKSFSTYKACSKQSLSVSRYEKDWSFGFTILVVIVPVSFSAGLKVEFNAEAAMFPCVQQVLYNVSFIPSVKLTAYGGASVSIIVAKAGVNIEGSFTQSLDPHGYVDGARCALGYEVNSVTDPLTAKLYGWYRVRKWTLSWGKEHKVTIWSNSLARVTKNIDRREARVY</sequence>
<dbReference type="EMBL" id="SNRW01000778">
    <property type="protein sequence ID" value="KAA6399315.1"/>
    <property type="molecule type" value="Genomic_DNA"/>
</dbReference>
<comment type="caution">
    <text evidence="3">The sequence shown here is derived from an EMBL/GenBank/DDBJ whole genome shotgun (WGS) entry which is preliminary data.</text>
</comment>
<dbReference type="OrthoDB" id="10251167at2759"/>
<feature type="region of interest" description="Disordered" evidence="1">
    <location>
        <begin position="220"/>
        <end position="241"/>
    </location>
</feature>
<evidence type="ECO:0000313" key="3">
    <source>
        <dbReference type="EMBL" id="KAA6399315.1"/>
    </source>
</evidence>
<dbReference type="InterPro" id="IPR015816">
    <property type="entry name" value="Vitellinogen_b-sht_N"/>
</dbReference>
<name>A0A5J4WYB0_9EUKA</name>
<accession>A0A5J4WYB0</accession>
<feature type="signal peptide" evidence="2">
    <location>
        <begin position="1"/>
        <end position="15"/>
    </location>
</feature>
<feature type="chain" id="PRO_5023858289" evidence="2">
    <location>
        <begin position="16"/>
        <end position="590"/>
    </location>
</feature>
<evidence type="ECO:0000256" key="2">
    <source>
        <dbReference type="SAM" id="SignalP"/>
    </source>
</evidence>
<keyword evidence="2" id="KW-0732">Signal</keyword>
<proteinExistence type="predicted"/>
<dbReference type="GO" id="GO:0005319">
    <property type="term" value="F:lipid transporter activity"/>
    <property type="evidence" value="ECO:0007669"/>
    <property type="project" value="InterPro"/>
</dbReference>
<feature type="compositionally biased region" description="Polar residues" evidence="1">
    <location>
        <begin position="220"/>
        <end position="232"/>
    </location>
</feature>
<gene>
    <name evidence="3" type="ORF">EZS28_005157</name>
</gene>
<organism evidence="3 4">
    <name type="scientific">Streblomastix strix</name>
    <dbReference type="NCBI Taxonomy" id="222440"/>
    <lineage>
        <taxon>Eukaryota</taxon>
        <taxon>Metamonada</taxon>
        <taxon>Preaxostyla</taxon>
        <taxon>Oxymonadida</taxon>
        <taxon>Streblomastigidae</taxon>
        <taxon>Streblomastix</taxon>
    </lineage>
</organism>
<evidence type="ECO:0000313" key="4">
    <source>
        <dbReference type="Proteomes" id="UP000324800"/>
    </source>
</evidence>